<name>B7PBE0_IXOSC</name>
<protein>
    <submittedName>
        <fullName evidence="2 3">Uncharacterized protein</fullName>
    </submittedName>
</protein>
<dbReference type="EnsemblMetazoa" id="ISCW003109-RA">
    <property type="protein sequence ID" value="ISCW003109-PA"/>
    <property type="gene ID" value="ISCW003109"/>
</dbReference>
<dbReference type="PaxDb" id="6945-B7PBE0"/>
<dbReference type="Proteomes" id="UP000001555">
    <property type="component" value="Unassembled WGS sequence"/>
</dbReference>
<evidence type="ECO:0000313" key="2">
    <source>
        <dbReference type="EMBL" id="EEC03912.1"/>
    </source>
</evidence>
<feature type="region of interest" description="Disordered" evidence="1">
    <location>
        <begin position="60"/>
        <end position="85"/>
    </location>
</feature>
<dbReference type="EMBL" id="DS675666">
    <property type="protein sequence ID" value="EEC03912.1"/>
    <property type="molecule type" value="Genomic_DNA"/>
</dbReference>
<keyword evidence="4" id="KW-1185">Reference proteome</keyword>
<reference evidence="2 4" key="1">
    <citation type="submission" date="2008-03" db="EMBL/GenBank/DDBJ databases">
        <title>Annotation of Ixodes scapularis.</title>
        <authorList>
            <consortium name="Ixodes scapularis Genome Project Consortium"/>
            <person name="Caler E."/>
            <person name="Hannick L.I."/>
            <person name="Bidwell S."/>
            <person name="Joardar V."/>
            <person name="Thiagarajan M."/>
            <person name="Amedeo P."/>
            <person name="Galinsky K.J."/>
            <person name="Schobel S."/>
            <person name="Inman J."/>
            <person name="Hostetler J."/>
            <person name="Miller J."/>
            <person name="Hammond M."/>
            <person name="Megy K."/>
            <person name="Lawson D."/>
            <person name="Kodira C."/>
            <person name="Sutton G."/>
            <person name="Meyer J."/>
            <person name="Hill C.A."/>
            <person name="Birren B."/>
            <person name="Nene V."/>
            <person name="Collins F."/>
            <person name="Alarcon-Chaidez F."/>
            <person name="Wikel S."/>
            <person name="Strausberg R."/>
        </authorList>
    </citation>
    <scope>NUCLEOTIDE SEQUENCE [LARGE SCALE GENOMIC DNA]</scope>
    <source>
        <strain evidence="4">Wikel</strain>
        <strain evidence="2">Wikel colony</strain>
    </source>
</reference>
<dbReference type="HOGENOM" id="CLU_2515147_0_0_1"/>
<evidence type="ECO:0000313" key="4">
    <source>
        <dbReference type="Proteomes" id="UP000001555"/>
    </source>
</evidence>
<feature type="region of interest" description="Disordered" evidence="1">
    <location>
        <begin position="1"/>
        <end position="29"/>
    </location>
</feature>
<dbReference type="VEuPathDB" id="VectorBase:ISCI003109"/>
<organism>
    <name type="scientific">Ixodes scapularis</name>
    <name type="common">Black-legged tick</name>
    <name type="synonym">Deer tick</name>
    <dbReference type="NCBI Taxonomy" id="6945"/>
    <lineage>
        <taxon>Eukaryota</taxon>
        <taxon>Metazoa</taxon>
        <taxon>Ecdysozoa</taxon>
        <taxon>Arthropoda</taxon>
        <taxon>Chelicerata</taxon>
        <taxon>Arachnida</taxon>
        <taxon>Acari</taxon>
        <taxon>Parasitiformes</taxon>
        <taxon>Ixodida</taxon>
        <taxon>Ixodoidea</taxon>
        <taxon>Ixodidae</taxon>
        <taxon>Ixodinae</taxon>
        <taxon>Ixodes</taxon>
    </lineage>
</organism>
<dbReference type="InParanoid" id="B7PBE0"/>
<dbReference type="AlphaFoldDB" id="B7PBE0"/>
<reference evidence="3" key="2">
    <citation type="submission" date="2020-05" db="UniProtKB">
        <authorList>
            <consortium name="EnsemblMetazoa"/>
        </authorList>
    </citation>
    <scope>IDENTIFICATION</scope>
    <source>
        <strain evidence="3">wikel</strain>
    </source>
</reference>
<gene>
    <name evidence="2" type="ORF">IscW_ISCW003109</name>
</gene>
<feature type="compositionally biased region" description="Gly residues" evidence="1">
    <location>
        <begin position="1"/>
        <end position="11"/>
    </location>
</feature>
<accession>B7PBE0</accession>
<dbReference type="EMBL" id="ABJB010919039">
    <property type="status" value="NOT_ANNOTATED_CDS"/>
    <property type="molecule type" value="Genomic_DNA"/>
</dbReference>
<evidence type="ECO:0000313" key="3">
    <source>
        <dbReference type="EnsemblMetazoa" id="ISCW003109-PA"/>
    </source>
</evidence>
<dbReference type="VEuPathDB" id="VectorBase:ISCW003109"/>
<evidence type="ECO:0000256" key="1">
    <source>
        <dbReference type="SAM" id="MobiDB-lite"/>
    </source>
</evidence>
<sequence length="85" mass="8397">MTLSAGTGGVAGSHLPISPRAGHWKRRDGDGFSQLPKCGPGIGAVLTCGPGAGLHWEDAGTIRGPAGTPKRAGSGPQVGVCEPLV</sequence>
<dbReference type="EMBL" id="ABJB010974510">
    <property type="status" value="NOT_ANNOTATED_CDS"/>
    <property type="molecule type" value="Genomic_DNA"/>
</dbReference>
<proteinExistence type="predicted"/>